<dbReference type="HOGENOM" id="CLU_3125019_0_0_1"/>
<gene>
    <name evidence="1" type="ORF">EPUS_03699</name>
</gene>
<evidence type="ECO:0000313" key="2">
    <source>
        <dbReference type="Proteomes" id="UP000019373"/>
    </source>
</evidence>
<dbReference type="GeneID" id="19238738"/>
<evidence type="ECO:0000313" key="1">
    <source>
        <dbReference type="EMBL" id="ERF69707.1"/>
    </source>
</evidence>
<proteinExistence type="predicted"/>
<dbReference type="Proteomes" id="UP000019373">
    <property type="component" value="Unassembled WGS sequence"/>
</dbReference>
<dbReference type="AlphaFoldDB" id="U1FXT5"/>
<protein>
    <submittedName>
        <fullName evidence="1">Uncharacterized protein</fullName>
    </submittedName>
</protein>
<dbReference type="RefSeq" id="XP_007804737.1">
    <property type="nucleotide sequence ID" value="XM_007806546.1"/>
</dbReference>
<reference evidence="2" key="1">
    <citation type="journal article" date="2014" name="BMC Genomics">
        <title>Genome characteristics reveal the impact of lichenization on lichen-forming fungus Endocarpon pusillum Hedwig (Verrucariales, Ascomycota).</title>
        <authorList>
            <person name="Wang Y.-Y."/>
            <person name="Liu B."/>
            <person name="Zhang X.-Y."/>
            <person name="Zhou Q.-M."/>
            <person name="Zhang T."/>
            <person name="Li H."/>
            <person name="Yu Y.-F."/>
            <person name="Zhang X.-L."/>
            <person name="Hao X.-Y."/>
            <person name="Wang M."/>
            <person name="Wang L."/>
            <person name="Wei J.-C."/>
        </authorList>
    </citation>
    <scope>NUCLEOTIDE SEQUENCE [LARGE SCALE GENOMIC DNA]</scope>
    <source>
        <strain evidence="2">Z07020 / HMAS-L-300199</strain>
    </source>
</reference>
<keyword evidence="2" id="KW-1185">Reference proteome</keyword>
<accession>U1FXT5</accession>
<organism evidence="1 2">
    <name type="scientific">Endocarpon pusillum (strain Z07020 / HMAS-L-300199)</name>
    <name type="common">Lichen-forming fungus</name>
    <dbReference type="NCBI Taxonomy" id="1263415"/>
    <lineage>
        <taxon>Eukaryota</taxon>
        <taxon>Fungi</taxon>
        <taxon>Dikarya</taxon>
        <taxon>Ascomycota</taxon>
        <taxon>Pezizomycotina</taxon>
        <taxon>Eurotiomycetes</taxon>
        <taxon>Chaetothyriomycetidae</taxon>
        <taxon>Verrucariales</taxon>
        <taxon>Verrucariaceae</taxon>
        <taxon>Endocarpon</taxon>
    </lineage>
</organism>
<sequence>MATTAVIAPSLLASMLQVADFKYFPPFREQDGGRAEGVEPLLDENVSCRK</sequence>
<dbReference type="EMBL" id="KE721401">
    <property type="protein sequence ID" value="ERF69707.1"/>
    <property type="molecule type" value="Genomic_DNA"/>
</dbReference>
<name>U1FXT5_ENDPU</name>